<dbReference type="GeneID" id="25030673"/>
<reference evidence="1 2" key="1">
    <citation type="journal article" date="2011" name="Science">
        <title>Comparative functional genomics of the fission yeasts.</title>
        <authorList>
            <person name="Rhind N."/>
            <person name="Chen Z."/>
            <person name="Yassour M."/>
            <person name="Thompson D.A."/>
            <person name="Haas B.J."/>
            <person name="Habib N."/>
            <person name="Wapinski I."/>
            <person name="Roy S."/>
            <person name="Lin M.F."/>
            <person name="Heiman D.I."/>
            <person name="Young S.K."/>
            <person name="Furuya K."/>
            <person name="Guo Y."/>
            <person name="Pidoux A."/>
            <person name="Chen H.M."/>
            <person name="Robbertse B."/>
            <person name="Goldberg J.M."/>
            <person name="Aoki K."/>
            <person name="Bayne E.H."/>
            <person name="Berlin A.M."/>
            <person name="Desjardins C.A."/>
            <person name="Dobbs E."/>
            <person name="Dukaj L."/>
            <person name="Fan L."/>
            <person name="FitzGerald M.G."/>
            <person name="French C."/>
            <person name="Gujja S."/>
            <person name="Hansen K."/>
            <person name="Keifenheim D."/>
            <person name="Levin J.Z."/>
            <person name="Mosher R.A."/>
            <person name="Mueller C.A."/>
            <person name="Pfiffner J."/>
            <person name="Priest M."/>
            <person name="Russ C."/>
            <person name="Smialowska A."/>
            <person name="Swoboda P."/>
            <person name="Sykes S.M."/>
            <person name="Vaughn M."/>
            <person name="Vengrova S."/>
            <person name="Yoder R."/>
            <person name="Zeng Q."/>
            <person name="Allshire R."/>
            <person name="Baulcombe D."/>
            <person name="Birren B.W."/>
            <person name="Brown W."/>
            <person name="Ekwall K."/>
            <person name="Kellis M."/>
            <person name="Leatherwood J."/>
            <person name="Levin H."/>
            <person name="Margalit H."/>
            <person name="Martienssen R."/>
            <person name="Nieduszynski C.A."/>
            <person name="Spatafora J.W."/>
            <person name="Friedman N."/>
            <person name="Dalgaard J.Z."/>
            <person name="Baumann P."/>
            <person name="Niki H."/>
            <person name="Regev A."/>
            <person name="Nusbaum C."/>
        </authorList>
    </citation>
    <scope>NUCLEOTIDE SEQUENCE [LARGE SCALE GENOMIC DNA]</scope>
    <source>
        <strain evidence="2">yFS286</strain>
    </source>
</reference>
<dbReference type="OrthoDB" id="5342710at2759"/>
<dbReference type="EMBL" id="KE503208">
    <property type="protein sequence ID" value="EPX71476.1"/>
    <property type="molecule type" value="Genomic_DNA"/>
</dbReference>
<evidence type="ECO:0000313" key="2">
    <source>
        <dbReference type="Proteomes" id="UP000016088"/>
    </source>
</evidence>
<keyword evidence="2" id="KW-1185">Reference proteome</keyword>
<accession>S9PQJ2</accession>
<dbReference type="AlphaFoldDB" id="S9PQJ2"/>
<sequence length="233" mass="27370">MKGHKSAFSADPLVQMVCSPLRQDLSSHHLLPRELMGKFPAIRNRLNLRMLPHADKKHLLYSHHVSIYCKLSKSHLQPVSKKIFKRWNMELKQAGNPSTLNILQSELEFSLTHLIPSQEEQKNQGWIHQPDFDAFYLQFLNTKSIPTGIWIQWKFDDLTSEQEGKKEQLQNHNPQISYLPIHRTILLSNYNEKLARFFPESTTYTFLPTSPSTTKLGMILWKLLFLHEQWRLT</sequence>
<dbReference type="HOGENOM" id="CLU_1185619_0_0_1"/>
<proteinExistence type="predicted"/>
<protein>
    <submittedName>
        <fullName evidence="1">Uncharacterized protein</fullName>
    </submittedName>
</protein>
<evidence type="ECO:0000313" key="1">
    <source>
        <dbReference type="EMBL" id="EPX71476.1"/>
    </source>
</evidence>
<name>S9PQJ2_SCHOY</name>
<dbReference type="RefSeq" id="XP_013020100.1">
    <property type="nucleotide sequence ID" value="XM_013164646.1"/>
</dbReference>
<organism evidence="1 2">
    <name type="scientific">Schizosaccharomyces octosporus (strain yFS286)</name>
    <name type="common">Fission yeast</name>
    <name type="synonym">Octosporomyces octosporus</name>
    <dbReference type="NCBI Taxonomy" id="483514"/>
    <lineage>
        <taxon>Eukaryota</taxon>
        <taxon>Fungi</taxon>
        <taxon>Dikarya</taxon>
        <taxon>Ascomycota</taxon>
        <taxon>Taphrinomycotina</taxon>
        <taxon>Schizosaccharomycetes</taxon>
        <taxon>Schizosaccharomycetales</taxon>
        <taxon>Schizosaccharomycetaceae</taxon>
        <taxon>Schizosaccharomyces</taxon>
    </lineage>
</organism>
<dbReference type="Proteomes" id="UP000016088">
    <property type="component" value="Unassembled WGS sequence"/>
</dbReference>
<dbReference type="OMA" id="KRWNMEL"/>
<gene>
    <name evidence="1" type="ORF">SOCG_01693</name>
</gene>
<dbReference type="VEuPathDB" id="FungiDB:SOCG_01693"/>